<protein>
    <submittedName>
        <fullName evidence="2">Uncharacterized protein</fullName>
    </submittedName>
</protein>
<evidence type="ECO:0000313" key="1">
    <source>
        <dbReference type="EMBL" id="CAF4542009.1"/>
    </source>
</evidence>
<feature type="non-terminal residue" evidence="2">
    <location>
        <position position="1"/>
    </location>
</feature>
<dbReference type="Proteomes" id="UP000681720">
    <property type="component" value="Unassembled WGS sequence"/>
</dbReference>
<evidence type="ECO:0000313" key="2">
    <source>
        <dbReference type="EMBL" id="CAF4605975.1"/>
    </source>
</evidence>
<sequence length="50" mass="5747">TADQILEELADESVVDLRSHWPILPLLQINLYHVPPQPKKVQEWTIVEGS</sequence>
<comment type="caution">
    <text evidence="2">The sequence shown here is derived from an EMBL/GenBank/DDBJ whole genome shotgun (WGS) entry which is preliminary data.</text>
</comment>
<dbReference type="Proteomes" id="UP000681967">
    <property type="component" value="Unassembled WGS sequence"/>
</dbReference>
<dbReference type="EMBL" id="CAJOBI010104967">
    <property type="protein sequence ID" value="CAF4605975.1"/>
    <property type="molecule type" value="Genomic_DNA"/>
</dbReference>
<evidence type="ECO:0000313" key="3">
    <source>
        <dbReference type="EMBL" id="CAF4753254.1"/>
    </source>
</evidence>
<evidence type="ECO:0000313" key="4">
    <source>
        <dbReference type="Proteomes" id="UP000676336"/>
    </source>
</evidence>
<dbReference type="EMBL" id="CAJOBJ010090848">
    <property type="protein sequence ID" value="CAF4542009.1"/>
    <property type="molecule type" value="Genomic_DNA"/>
</dbReference>
<gene>
    <name evidence="3" type="ORF">BYL167_LOCUS46184</name>
    <name evidence="1" type="ORF">GIL414_LOCUS36461</name>
    <name evidence="2" type="ORF">SMN809_LOCUS39271</name>
</gene>
<dbReference type="AlphaFoldDB" id="A0A8S2Z949"/>
<organism evidence="2 4">
    <name type="scientific">Rotaria magnacalcarata</name>
    <dbReference type="NCBI Taxonomy" id="392030"/>
    <lineage>
        <taxon>Eukaryota</taxon>
        <taxon>Metazoa</taxon>
        <taxon>Spiralia</taxon>
        <taxon>Gnathifera</taxon>
        <taxon>Rotifera</taxon>
        <taxon>Eurotatoria</taxon>
        <taxon>Bdelloidea</taxon>
        <taxon>Philodinida</taxon>
        <taxon>Philodinidae</taxon>
        <taxon>Rotaria</taxon>
    </lineage>
</organism>
<dbReference type="EMBL" id="CAJOBH010130174">
    <property type="protein sequence ID" value="CAF4753254.1"/>
    <property type="molecule type" value="Genomic_DNA"/>
</dbReference>
<reference evidence="2" key="1">
    <citation type="submission" date="2021-02" db="EMBL/GenBank/DDBJ databases">
        <authorList>
            <person name="Nowell W R."/>
        </authorList>
    </citation>
    <scope>NUCLEOTIDE SEQUENCE</scope>
</reference>
<accession>A0A8S2Z949</accession>
<dbReference type="Proteomes" id="UP000676336">
    <property type="component" value="Unassembled WGS sequence"/>
</dbReference>
<name>A0A8S2Z949_9BILA</name>
<proteinExistence type="predicted"/>